<comment type="similarity">
    <text evidence="2">Belongs to the MipA/OmpV family.</text>
</comment>
<evidence type="ECO:0000256" key="1">
    <source>
        <dbReference type="ARBA" id="ARBA00004442"/>
    </source>
</evidence>
<evidence type="ECO:0000313" key="8">
    <source>
        <dbReference type="Proteomes" id="UP000298213"/>
    </source>
</evidence>
<gene>
    <name evidence="7" type="ORF">E2493_04640</name>
</gene>
<evidence type="ECO:0000313" key="7">
    <source>
        <dbReference type="EMBL" id="TFI59483.1"/>
    </source>
</evidence>
<name>A0A4Y8ZTX7_9SPHN</name>
<feature type="region of interest" description="Disordered" evidence="6">
    <location>
        <begin position="1"/>
        <end position="72"/>
    </location>
</feature>
<feature type="region of interest" description="Disordered" evidence="6">
    <location>
        <begin position="102"/>
        <end position="124"/>
    </location>
</feature>
<sequence>MPPGRRAAFPPNRTRPRRLRLKTAQPRRCPRAKWSGQPSGTPLRRRPPRAVASGARPRQRRRRPPGRTAGWRRSLMPCWPLRDCSPLLSSCSGGGFVTCAGSPTQPRGGCATESRARAPGGNRERPVTLKPILVRALPVVAFAAAAVAAAPAAAQAQDSEALPDRTSDRPADRNSLTIGAGAAYIPSYEGSDDYIVQPIGVAMGKVSGISFITRGPGIAIDLIPDAEDAPITLELGPVAYVRLDRTARIKDAQVRALGEIDTAIELGFQTGIAKQGVLHQYDSLGIRATWQYDLTDTHKSAVFSPSIEYSTPLSTRTYATLSASAEHVGDGYARTYFSVSPAGSLASGLPVYNANSGWKSMRLGLFLAQTLTGDLRNPGLSLFGAAAYSRLQGDFKRSPIVSIAGDADQFSGLLGLAYTF</sequence>
<evidence type="ECO:0000256" key="4">
    <source>
        <dbReference type="ARBA" id="ARBA00023136"/>
    </source>
</evidence>
<accession>A0A4Y8ZTX7</accession>
<protein>
    <submittedName>
        <fullName evidence="7">MipA/OmpV family protein</fullName>
    </submittedName>
</protein>
<dbReference type="Pfam" id="PF06629">
    <property type="entry name" value="MipA"/>
    <property type="match status" value="1"/>
</dbReference>
<comment type="subcellular location">
    <subcellularLocation>
        <location evidence="1">Cell outer membrane</location>
    </subcellularLocation>
</comment>
<dbReference type="PANTHER" id="PTHR38776">
    <property type="entry name" value="MLTA-INTERACTING PROTEIN-RELATED"/>
    <property type="match status" value="1"/>
</dbReference>
<dbReference type="OrthoDB" id="5462484at2"/>
<reference evidence="7 8" key="1">
    <citation type="submission" date="2019-03" db="EMBL/GenBank/DDBJ databases">
        <title>Genome sequence of Sphingomonas sp. 17J27-24.</title>
        <authorList>
            <person name="Kim M."/>
            <person name="Maeng S."/>
            <person name="Sathiyaraj S."/>
        </authorList>
    </citation>
    <scope>NUCLEOTIDE SEQUENCE [LARGE SCALE GENOMIC DNA]</scope>
    <source>
        <strain evidence="7 8">17J27-24</strain>
    </source>
</reference>
<proteinExistence type="inferred from homology"/>
<dbReference type="PANTHER" id="PTHR38776:SF1">
    <property type="entry name" value="MLTA-INTERACTING PROTEIN-RELATED"/>
    <property type="match status" value="1"/>
</dbReference>
<feature type="region of interest" description="Disordered" evidence="6">
    <location>
        <begin position="154"/>
        <end position="174"/>
    </location>
</feature>
<dbReference type="InterPro" id="IPR010583">
    <property type="entry name" value="MipA"/>
</dbReference>
<organism evidence="7 8">
    <name type="scientific">Sphingomonas parva</name>
    <dbReference type="NCBI Taxonomy" id="2555898"/>
    <lineage>
        <taxon>Bacteria</taxon>
        <taxon>Pseudomonadati</taxon>
        <taxon>Pseudomonadota</taxon>
        <taxon>Alphaproteobacteria</taxon>
        <taxon>Sphingomonadales</taxon>
        <taxon>Sphingomonadaceae</taxon>
        <taxon>Sphingomonas</taxon>
    </lineage>
</organism>
<evidence type="ECO:0000256" key="5">
    <source>
        <dbReference type="ARBA" id="ARBA00023237"/>
    </source>
</evidence>
<dbReference type="EMBL" id="SPDV01000007">
    <property type="protein sequence ID" value="TFI59483.1"/>
    <property type="molecule type" value="Genomic_DNA"/>
</dbReference>
<evidence type="ECO:0000256" key="6">
    <source>
        <dbReference type="SAM" id="MobiDB-lite"/>
    </source>
</evidence>
<dbReference type="AlphaFoldDB" id="A0A4Y8ZTX7"/>
<comment type="caution">
    <text evidence="7">The sequence shown here is derived from an EMBL/GenBank/DDBJ whole genome shotgun (WGS) entry which is preliminary data.</text>
</comment>
<evidence type="ECO:0000256" key="2">
    <source>
        <dbReference type="ARBA" id="ARBA00005722"/>
    </source>
</evidence>
<evidence type="ECO:0000256" key="3">
    <source>
        <dbReference type="ARBA" id="ARBA00022729"/>
    </source>
</evidence>
<keyword evidence="4" id="KW-0472">Membrane</keyword>
<dbReference type="GO" id="GO:0009279">
    <property type="term" value="C:cell outer membrane"/>
    <property type="evidence" value="ECO:0007669"/>
    <property type="project" value="UniProtKB-SubCell"/>
</dbReference>
<feature type="compositionally biased region" description="Basic and acidic residues" evidence="6">
    <location>
        <begin position="162"/>
        <end position="172"/>
    </location>
</feature>
<dbReference type="Proteomes" id="UP000298213">
    <property type="component" value="Unassembled WGS sequence"/>
</dbReference>
<keyword evidence="8" id="KW-1185">Reference proteome</keyword>
<keyword evidence="5" id="KW-0998">Cell outer membrane</keyword>
<keyword evidence="3" id="KW-0732">Signal</keyword>